<sequence>MKPDGGQEHGRRGAAGNGEGEQGDHGAADDGVVGHLGADEAFIAAGAEEMSLLGAPFAHVVGKPASDVLSGSGDGADDDADDSRADRRRDEGNEFFHGWDDLADFSFDLVGHFLLEDGEELGDPEDADERRNERKAALKLQKAEGEPRVGEDLLHAHHGGCEAEEAHDPPLEGVLSCGEGTADHDAEEGQQEEFPVAEPQGDLVDEGGEEDHDQNAEEGTHEGGDEPRADGKAALALLRQGEAVEAGGRRRWGAGDVDHDGRVETSGDGPYVHGEKKGHGVLQGHAIGEVDQQGQGHGGRESGDRSHEHSQEASTEDQSENCRVEGSHKGDPDLCCFIREKMQYFHDLLPFLRHGDPEEIPEGCGDHPGRRKGQENAPVQLHGLEVEERDDEISRCCPEERDICHRRDIRDDEEEQDGSFPYLRRGEKSGQVFLPEDMEGLVLSAPLCCGAEKEEAQKDEHASQNERKKPGGDEKGVVEYPHLQGGG</sequence>
<name>A0A644WGH9_9ZZZZ</name>
<reference evidence="2" key="1">
    <citation type="submission" date="2019-08" db="EMBL/GenBank/DDBJ databases">
        <authorList>
            <person name="Kucharzyk K."/>
            <person name="Murdoch R.W."/>
            <person name="Higgins S."/>
            <person name="Loffler F."/>
        </authorList>
    </citation>
    <scope>NUCLEOTIDE SEQUENCE</scope>
</reference>
<feature type="compositionally biased region" description="Basic and acidic residues" evidence="1">
    <location>
        <begin position="1"/>
        <end position="11"/>
    </location>
</feature>
<feature type="compositionally biased region" description="Basic and acidic residues" evidence="1">
    <location>
        <begin position="298"/>
        <end position="311"/>
    </location>
</feature>
<feature type="compositionally biased region" description="Basic and acidic residues" evidence="1">
    <location>
        <begin position="453"/>
        <end position="477"/>
    </location>
</feature>
<feature type="region of interest" description="Disordered" evidence="1">
    <location>
        <begin position="453"/>
        <end position="487"/>
    </location>
</feature>
<evidence type="ECO:0000313" key="2">
    <source>
        <dbReference type="EMBL" id="MPM02689.1"/>
    </source>
</evidence>
<feature type="compositionally biased region" description="Basic and acidic residues" evidence="1">
    <location>
        <begin position="256"/>
        <end position="265"/>
    </location>
</feature>
<feature type="region of interest" description="Disordered" evidence="1">
    <location>
        <begin position="119"/>
        <end position="328"/>
    </location>
</feature>
<proteinExistence type="predicted"/>
<gene>
    <name evidence="2" type="ORF">SDC9_48944</name>
</gene>
<feature type="region of interest" description="Disordered" evidence="1">
    <location>
        <begin position="63"/>
        <end position="89"/>
    </location>
</feature>
<accession>A0A644WGH9</accession>
<feature type="region of interest" description="Disordered" evidence="1">
    <location>
        <begin position="1"/>
        <end position="32"/>
    </location>
</feature>
<feature type="compositionally biased region" description="Acidic residues" evidence="1">
    <location>
        <begin position="203"/>
        <end position="212"/>
    </location>
</feature>
<feature type="compositionally biased region" description="Basic and acidic residues" evidence="1">
    <location>
        <begin position="213"/>
        <end position="231"/>
    </location>
</feature>
<dbReference type="EMBL" id="VSSQ01000889">
    <property type="protein sequence ID" value="MPM02689.1"/>
    <property type="molecule type" value="Genomic_DNA"/>
</dbReference>
<feature type="compositionally biased region" description="Basic and acidic residues" evidence="1">
    <location>
        <begin position="128"/>
        <end position="170"/>
    </location>
</feature>
<evidence type="ECO:0000256" key="1">
    <source>
        <dbReference type="SAM" id="MobiDB-lite"/>
    </source>
</evidence>
<comment type="caution">
    <text evidence="2">The sequence shown here is derived from an EMBL/GenBank/DDBJ whole genome shotgun (WGS) entry which is preliminary data.</text>
</comment>
<organism evidence="2">
    <name type="scientific">bioreactor metagenome</name>
    <dbReference type="NCBI Taxonomy" id="1076179"/>
    <lineage>
        <taxon>unclassified sequences</taxon>
        <taxon>metagenomes</taxon>
        <taxon>ecological metagenomes</taxon>
    </lineage>
</organism>
<protein>
    <submittedName>
        <fullName evidence="2">Uncharacterized protein</fullName>
    </submittedName>
</protein>
<dbReference type="AlphaFoldDB" id="A0A644WGH9"/>